<dbReference type="GO" id="GO:0000027">
    <property type="term" value="P:ribosomal large subunit assembly"/>
    <property type="evidence" value="ECO:0007669"/>
    <property type="project" value="InterPro"/>
</dbReference>
<dbReference type="Proteomes" id="UP001201812">
    <property type="component" value="Unassembled WGS sequence"/>
</dbReference>
<dbReference type="Pfam" id="PF17867">
    <property type="entry name" value="AAA_lid_7"/>
    <property type="match status" value="3"/>
</dbReference>
<dbReference type="SMART" id="SM00382">
    <property type="entry name" value="AAA"/>
    <property type="match status" value="4"/>
</dbReference>
<dbReference type="PROSITE" id="PS00675">
    <property type="entry name" value="SIGMA54_INTERACT_1"/>
    <property type="match status" value="1"/>
</dbReference>
<dbReference type="GO" id="GO:0005654">
    <property type="term" value="C:nucleoplasm"/>
    <property type="evidence" value="ECO:0007669"/>
    <property type="project" value="UniProtKB-SubCell"/>
</dbReference>
<evidence type="ECO:0000313" key="12">
    <source>
        <dbReference type="Proteomes" id="UP001201812"/>
    </source>
</evidence>
<evidence type="ECO:0000256" key="6">
    <source>
        <dbReference type="ARBA" id="ARBA00022840"/>
    </source>
</evidence>
<keyword evidence="5" id="KW-0547">Nucleotide-binding</keyword>
<keyword evidence="6" id="KW-0067">ATP-binding</keyword>
<proteinExistence type="inferred from homology"/>
<accession>A0AAD4RB27</accession>
<keyword evidence="7" id="KW-0143">Chaperone</keyword>
<dbReference type="PANTHER" id="PTHR48103:SF2">
    <property type="entry name" value="MIDASIN"/>
    <property type="match status" value="1"/>
</dbReference>
<comment type="similarity">
    <text evidence="3">Belongs to the midasin family.</text>
</comment>
<dbReference type="Pfam" id="PF07728">
    <property type="entry name" value="AAA_5"/>
    <property type="match status" value="6"/>
</dbReference>
<evidence type="ECO:0000256" key="7">
    <source>
        <dbReference type="ARBA" id="ARBA00023186"/>
    </source>
</evidence>
<dbReference type="GO" id="GO:0005730">
    <property type="term" value="C:nucleolus"/>
    <property type="evidence" value="ECO:0007669"/>
    <property type="project" value="UniProtKB-SubCell"/>
</dbReference>
<feature type="compositionally biased region" description="Acidic residues" evidence="9">
    <location>
        <begin position="3767"/>
        <end position="3777"/>
    </location>
</feature>
<dbReference type="InterPro" id="IPR025662">
    <property type="entry name" value="Sigma_54_int_dom_ATP-bd_1"/>
</dbReference>
<evidence type="ECO:0000256" key="8">
    <source>
        <dbReference type="ARBA" id="ARBA00023242"/>
    </source>
</evidence>
<evidence type="ECO:0000256" key="9">
    <source>
        <dbReference type="SAM" id="MobiDB-lite"/>
    </source>
</evidence>
<feature type="domain" description="VWFA" evidence="10">
    <location>
        <begin position="3967"/>
        <end position="4160"/>
    </location>
</feature>
<dbReference type="InterPro" id="IPR027417">
    <property type="entry name" value="P-loop_NTPase"/>
</dbReference>
<evidence type="ECO:0000259" key="10">
    <source>
        <dbReference type="PROSITE" id="PS50234"/>
    </source>
</evidence>
<feature type="region of interest" description="Disordered" evidence="9">
    <location>
        <begin position="3396"/>
        <end position="3432"/>
    </location>
</feature>
<feature type="compositionally biased region" description="Acidic residues" evidence="9">
    <location>
        <begin position="3628"/>
        <end position="3638"/>
    </location>
</feature>
<evidence type="ECO:0000256" key="4">
    <source>
        <dbReference type="ARBA" id="ARBA00017143"/>
    </source>
</evidence>
<dbReference type="Gene3D" id="3.40.50.300">
    <property type="entry name" value="P-loop containing nucleotide triphosphate hydrolases"/>
    <property type="match status" value="6"/>
</dbReference>
<feature type="compositionally biased region" description="Acidic residues" evidence="9">
    <location>
        <begin position="3694"/>
        <end position="3710"/>
    </location>
</feature>
<feature type="compositionally biased region" description="Acidic residues" evidence="9">
    <location>
        <begin position="3560"/>
        <end position="3575"/>
    </location>
</feature>
<dbReference type="FunFam" id="3.40.50.300:FF:000142">
    <property type="entry name" value="Midasin"/>
    <property type="match status" value="2"/>
</dbReference>
<dbReference type="InterPro" id="IPR040848">
    <property type="entry name" value="AAA_lid_7"/>
</dbReference>
<organism evidence="11 12">
    <name type="scientific">Ditylenchus destructor</name>
    <dbReference type="NCBI Taxonomy" id="166010"/>
    <lineage>
        <taxon>Eukaryota</taxon>
        <taxon>Metazoa</taxon>
        <taxon>Ecdysozoa</taxon>
        <taxon>Nematoda</taxon>
        <taxon>Chromadorea</taxon>
        <taxon>Rhabditida</taxon>
        <taxon>Tylenchina</taxon>
        <taxon>Tylenchomorpha</taxon>
        <taxon>Sphaerularioidea</taxon>
        <taxon>Anguinidae</taxon>
        <taxon>Anguininae</taxon>
        <taxon>Ditylenchus</taxon>
    </lineage>
</organism>
<dbReference type="InterPro" id="IPR003593">
    <property type="entry name" value="AAA+_ATPase"/>
</dbReference>
<dbReference type="InterPro" id="IPR036465">
    <property type="entry name" value="vWFA_dom_sf"/>
</dbReference>
<dbReference type="GO" id="GO:0016887">
    <property type="term" value="F:ATP hydrolysis activity"/>
    <property type="evidence" value="ECO:0007669"/>
    <property type="project" value="InterPro"/>
</dbReference>
<feature type="compositionally biased region" description="Acidic residues" evidence="9">
    <location>
        <begin position="3528"/>
        <end position="3540"/>
    </location>
</feature>
<feature type="compositionally biased region" description="Polar residues" evidence="9">
    <location>
        <begin position="3652"/>
        <end position="3670"/>
    </location>
</feature>
<sequence>MARKKSKRSKLEQGSVCPVPVKSPRLPLTNSLEERNRHIDELNKLLSSNILAIITGPICCGKSFVAKQTAALRQLPVVVVQINDELDSKTIFGSYNCTDIPGEFEWIPSTFAKALQEETLILLEDLHNAHADLISAVLSLGESGEFMSSNSSMKHRVNERCRIVATIDSSEGSSANHLIRNYPYFIELPSLEICHLSDICALQFPEIADVKEKVLDTFHKLCSTVNHKSSCNRMLNNSDLFRLCSRLQKFSNFNNNAALLMEMSDVWTSHLSDKEMRLKATSVISAALSIAEEQMKFFLDARKPDIQLNESILAVGRTNLPRENICSTSSSFALTGSSCRLMERVAVCISQRSEAVLLTGETGVGKTSVIQLLASYTGATLKVINLSQDSEYSDLIGGFKPVSLLHVIQPLVDDYLGMFKKAFDPGKNKKFIDHITNCLSLSKFETLLRLISESATRAQTMKQLKKSNKWARITQRSQRMLDCFFGDRKVPPMPFAYVRGIVAEAAESGYWLLVDEINLASSECLDAIIQTLDSGEKLHPNFRLFACMNPATDVGKRVLPSKVRTKFTEFYVEDTTDREELAIIVKNYLPDIKLSVMNCILEFYQEIRKCLPRRYSLRTFCRALALVRQNLRNSFNASLLTGFKIAFTSNLDADEQAKLIDLLKKYFGSPKATALCQTYDKKEFIEIEGSLIRRGSIQPQDDSHYVFTPSVKANLSFLASVVSRETSAGKTSIIQYLAKATGNRVFRINNHEHTDVQEYIGNYRPSEAGQLEFAEGVLVKAVRNGDWIILDELNLAPPAVLEALNRLLDDNREIFVPELNRTYVAHPRFQLFATQNPVGSYAGRKRLSRAFLNRFIVIKYDHMPFAELPQIVEARCGVSLSMAEKMVEVLVELKSRRSVSGVFSFANGLMTLRDLFRWGNRAAACDEKDYDWKQTLADQGYFVLGSRCRNVKDEKTVIEILGKHFKKEINPKSLFSSNSKYMPKFVKLLQNDKLVLTFSMCRMLVLCSEAWRCNEAVLMVGETGCGKTTCAHVLAPNLFSINCNERTETSDFLGNIRPTHGGKFQWNDGIVLQAMKSGDKLLIDEISLAPDSVLERLNSLLEPERTILLTDSGPDTEIVIAHSNFQIIATMNPGDDYGKKELSKALRNRFLEVWCPYEPTEEDMRHILEKNIEECNLRSDVMQLTSSSFLEFFKYFRSEYEHLLRHTLTTRDLVAIAQSFSSCVKMDISIGKAIQHAISANLLDALGVVQHRVAFDRVLVAEKSHEKLLEILHRNGLIDLTPNANIFEDCVDVIWANEGLKIGDFVIPYGPLKPDRSVQFSFDAPTAKRNSFRVARGLVSSKPVMLEGSPGAGKSSLIVALAAATGNQLFRLNLSEQTDLCDLFGSDVPVQGEDGKISFAWKDGPVLTAIKQNAWILLDEMNLASQAVLEGLNSCFDFRKNLFISQLNKSFAIESTKCRFFSCQNPRSQGGDRKALPKSFLNRFTSIFVDEMTAQDFEFIISKFCGKSIPEKIIKQMVEVNSRVRLCGIQEGGPFEFNLRDLLRWCAITINFGLRFGFELVYLSRIRNDQDICKARSQYDDVFGSESAYVSTLSFPMIDSALYFGPVAIQQPKTDAAKRNNAFLLLASQTSVLQKISACVSLPSLIPILIGGSNVGKQTAVEIVANLASQKLLSFRLTEETDALELLGTYEQVAAEGESGGVQFKWVNSDFVRAYREGWWILIEDVNCCSSAVLDCLNACLEDEGELMIPGHAVNQPLKVKKHADFRVFFTMDPSNGPLSRAMRNRGIEIFFGTNYSWNRDINDALSITFKEVFPSEAKPYSESIAKQITATSPREMLRARALEMPFEDPDTPLKAMRISRPIFGATLDEFGKILPSYYWYCWYEVSKFTTDPIPAYVLALLTLLNVSESRELVSTFANIGEATKNAVKKLLFSDRTTIAPLTVCNLFLIDSDTRLSMSNFQENFIDLLSVVRSLHNTEISATFHSLFESRETELQQDHSAATLREYRLCYGFESAEDFSRLSKHPLPFDHPRKESEGSAGFISNFVEQIHGFLGALNVLYHGASEDMIHPPNFNLLSFRSLAWLNPNSMNSYLLLELMNYSCPIHLSSRLNMLDFLSLPCFVTAIVNKLWSFFGFSSAVTNVSLSHMADLISFLPNLGLLTWKLFFLRDDLYHMRKSRLRQLAPLCLKEYANSDEECLSVLRKSILSSMELLKNVTPPLDLIDPVVADRVRLDYYNESVNYIDAYFASIRHFATLSIGSYDEASENHFKHPVLCELRRAKQAARASVEELKTRSTSSQIYRPSVSKVLILVFISVESLLSNHSILDSLLNKSDASPSEATRVYSQLKILLRTCESFKKQLIENFAEYPDIVTIFISVNNCLLLCLRRLQQKMRCAISKMELNQKQNFTKVFDWIQEQAFVEWVTGEECTLSFTLQLEAVLYHLSLRQKSATSAVKWATDIWKNWYERNSEKKMEMYVHKSRAKEGESTEQDAMDPGLFEFRSYLPIIEQDEEDDSDNLVEYTGECNASQVFCAVKSILCENFPNSDRGIGQFPYYSLLKIIDDFQLYDGISEDEERLLSCHHLANLRSTANSITKEKSHVINVYGENQLSELSRCLAAILPLQVRVQQLHEEFPENQVIIDLLEAIQKFYSLSANTPLARFASSLERVLCRVNDWQQLADRKHSIVDIMETLQQILTDWRKLEVESWANTIERIESDYFQLAVLSSWPLLETIENMAENSKDLIANENKVIIMLIDWIQTSSLIDFPARLYVGELMACFVQIQDSGFYSNKFSSNFHSRILSTVRHFESLSERVKEKITTAKTSAQQKLNDFIRIFKYSASSNSFWNIKSSNEKAHAQMSRIVRTFKEECSHSASRILLDELPQLSTVPIQPCTELVPIPTFHSTNARNILLKVQLVAGEIRQSLSVLADRDRLEGLRTSSESVLTLLQTNISYEGLSDDEAKEKEQGRALFDRQKSLARLLRELADVGLNYRLGSHVNSEHLTMNVLSNVPVLIDNFQQMENVFRCAVVSRNLFLRKFATVKMQQQEHLKKQVPVRLLPMFKGITEYGLHYLFNALQMVAQNTSHQSSRLKLISADLNTILLNQMILSESENVNYVLMEAIHNELSNDLTKAKEHAEFVQKMLRSCPSRADRNSFDWDALDSISCAIGTNKLINMYRESAEYSDLEKDIETLISTINHLLEQAEGCKRSHSCILELTSTKKYLSAVVIQLSDCSQSALSNLSNCFPNETSEIEKIFLRCISRAKKPAIIVRDNSEVINSFECPASVLLCVQHLIHGMSPIAENSKKLLDTVKQMIELFHRADAVSDLLDFKSKSCNSHISTDDLRSMVDLSNTFHWILSAYLQIIASFLSSLALLYLTLEAIACRIIDNGLVNPIPNPADGATDQSKTERSDGENCGLGEGTADGDAKDVSNQIESLDQVEGLKNEHEDENNVEQSEQGNQPNDENQPIEMDDDFSANIEDIDGEQDMEDQEGANEEDFENRIEWDKGEVEKSDETQLDPKLWNEEKDEAEGLEEGEAPEPSKEKDSLATSKDQQNQELDEEGKDAEGDEEENDQRGVEQDLEQDSQSVQTDEDFAANLEGMDDEPDGEGDQTDDSPELENQLAPEIEEEDGDAEEEKQVDSDALKDTANAENETQTYGEEETTNVGKSSEMETPKKPESQQNEKTSGNGVEIEDEDNDKVGAEESENMGESKKKRQSLQTKNDAADAEKQKNESEKLESESEDLQRTNVMAVDEADRENAENANDIEDGESDEEGDQIAYRENMTSEFDKHVVRSSTVEEAMKTKDLFRRQAQHRTDIPSKETPMEERMEVEEVETLSFPRHKHLTENHINFSFDKDIRIFGDSSADITSLLEKVCQISGSEMDQTAAKELKWALISDSVSVLASMLAESLRMILEPTIASKLQGDYRTGKRLNVRRLLAYVASDYRKDRIWMRRTKKVKRNFHICIAVDDSASMKDNLMTEITCHGLCLIEKALRQLEIGKLSVCKFGKSVKILSDFASSESDHLHGANLLSELTFKQDKTDLANLLQSMRDHFDEARQESASADQMLIILSDGRGVLSDGLDRIRAALSRLIDSQVTVLFLIIDNGEKSIMEIKVANFTADGEVTLERYMEHFPFPFFAIVNEVSMLPNTIAEAVRQWFEYTCH</sequence>
<dbReference type="InterPro" id="IPR012099">
    <property type="entry name" value="Midasin"/>
</dbReference>
<comment type="caution">
    <text evidence="11">The sequence shown here is derived from an EMBL/GenBank/DDBJ whole genome shotgun (WGS) entry which is preliminary data.</text>
</comment>
<dbReference type="PANTHER" id="PTHR48103">
    <property type="entry name" value="MIDASIN-RELATED"/>
    <property type="match status" value="1"/>
</dbReference>
<dbReference type="GO" id="GO:0005524">
    <property type="term" value="F:ATP binding"/>
    <property type="evidence" value="ECO:0007669"/>
    <property type="project" value="UniProtKB-KW"/>
</dbReference>
<keyword evidence="12" id="KW-1185">Reference proteome</keyword>
<evidence type="ECO:0000256" key="2">
    <source>
        <dbReference type="ARBA" id="ARBA00004642"/>
    </source>
</evidence>
<dbReference type="Gene3D" id="3.40.50.410">
    <property type="entry name" value="von Willebrand factor, type A domain"/>
    <property type="match status" value="1"/>
</dbReference>
<dbReference type="PROSITE" id="PS50234">
    <property type="entry name" value="VWFA"/>
    <property type="match status" value="1"/>
</dbReference>
<dbReference type="PIRSF" id="PIRSF010340">
    <property type="entry name" value="Midasin"/>
    <property type="match status" value="1"/>
</dbReference>
<dbReference type="EMBL" id="JAKKPZ010000004">
    <property type="protein sequence ID" value="KAI1722181.1"/>
    <property type="molecule type" value="Genomic_DNA"/>
</dbReference>
<dbReference type="FunFam" id="3.40.50.300:FF:001384">
    <property type="entry name" value="Midasin"/>
    <property type="match status" value="1"/>
</dbReference>
<dbReference type="InterPro" id="IPR011704">
    <property type="entry name" value="ATPase_dyneun-rel_AAA"/>
</dbReference>
<evidence type="ECO:0000256" key="3">
    <source>
        <dbReference type="ARBA" id="ARBA00007188"/>
    </source>
</evidence>
<evidence type="ECO:0000256" key="5">
    <source>
        <dbReference type="ARBA" id="ARBA00022741"/>
    </source>
</evidence>
<protein>
    <recommendedName>
        <fullName evidence="4">Midasin</fullName>
    </recommendedName>
</protein>
<dbReference type="CDD" id="cd00009">
    <property type="entry name" value="AAA"/>
    <property type="match status" value="1"/>
</dbReference>
<dbReference type="InterPro" id="IPR041190">
    <property type="entry name" value="Midasin_AAA_lid_5"/>
</dbReference>
<keyword evidence="8" id="KW-0539">Nucleus</keyword>
<gene>
    <name evidence="11" type="ORF">DdX_04489</name>
</gene>
<reference evidence="11" key="1">
    <citation type="submission" date="2022-01" db="EMBL/GenBank/DDBJ databases">
        <title>Genome Sequence Resource for Two Populations of Ditylenchus destructor, the Migratory Endoparasitic Phytonematode.</title>
        <authorList>
            <person name="Zhang H."/>
            <person name="Lin R."/>
            <person name="Xie B."/>
        </authorList>
    </citation>
    <scope>NUCLEOTIDE SEQUENCE</scope>
    <source>
        <strain evidence="11">BazhouSP</strain>
    </source>
</reference>
<dbReference type="Pfam" id="PF17865">
    <property type="entry name" value="AAA_lid_5"/>
    <property type="match status" value="1"/>
</dbReference>
<feature type="region of interest" description="Disordered" evidence="9">
    <location>
        <begin position="3445"/>
        <end position="3777"/>
    </location>
</feature>
<comment type="subcellular location">
    <subcellularLocation>
        <location evidence="1">Nucleus</location>
        <location evidence="1">Nucleolus</location>
    </subcellularLocation>
    <subcellularLocation>
        <location evidence="2">Nucleus</location>
        <location evidence="2">Nucleoplasm</location>
    </subcellularLocation>
</comment>
<dbReference type="GO" id="GO:0000055">
    <property type="term" value="P:ribosomal large subunit export from nucleus"/>
    <property type="evidence" value="ECO:0007669"/>
    <property type="project" value="TreeGrafter"/>
</dbReference>
<feature type="compositionally biased region" description="Acidic residues" evidence="9">
    <location>
        <begin position="3472"/>
        <end position="3501"/>
    </location>
</feature>
<evidence type="ECO:0000256" key="1">
    <source>
        <dbReference type="ARBA" id="ARBA00004604"/>
    </source>
</evidence>
<feature type="compositionally biased region" description="Basic and acidic residues" evidence="9">
    <location>
        <begin position="3639"/>
        <end position="3648"/>
    </location>
</feature>
<feature type="compositionally biased region" description="Polar residues" evidence="9">
    <location>
        <begin position="3682"/>
        <end position="3691"/>
    </location>
</feature>
<dbReference type="Pfam" id="PF13519">
    <property type="entry name" value="VWA_2"/>
    <property type="match status" value="1"/>
</dbReference>
<feature type="compositionally biased region" description="Polar residues" evidence="9">
    <location>
        <begin position="3455"/>
        <end position="3468"/>
    </location>
</feature>
<feature type="compositionally biased region" description="Basic and acidic residues" evidence="9">
    <location>
        <begin position="3502"/>
        <end position="3517"/>
    </location>
</feature>
<evidence type="ECO:0000313" key="11">
    <source>
        <dbReference type="EMBL" id="KAI1722181.1"/>
    </source>
</evidence>
<name>A0AAD4RB27_9BILA</name>
<feature type="compositionally biased region" description="Polar residues" evidence="9">
    <location>
        <begin position="3550"/>
        <end position="3559"/>
    </location>
</feature>
<feature type="compositionally biased region" description="Basic and acidic residues" evidence="9">
    <location>
        <begin position="3726"/>
        <end position="3748"/>
    </location>
</feature>
<feature type="compositionally biased region" description="Basic and acidic residues" evidence="9">
    <location>
        <begin position="3672"/>
        <end position="3681"/>
    </location>
</feature>
<dbReference type="SUPFAM" id="SSF53300">
    <property type="entry name" value="vWA-like"/>
    <property type="match status" value="1"/>
</dbReference>
<feature type="compositionally biased region" description="Acidic residues" evidence="9">
    <location>
        <begin position="3593"/>
        <end position="3620"/>
    </location>
</feature>
<dbReference type="InterPro" id="IPR002035">
    <property type="entry name" value="VWF_A"/>
</dbReference>
<dbReference type="SUPFAM" id="SSF52540">
    <property type="entry name" value="P-loop containing nucleoside triphosphate hydrolases"/>
    <property type="match status" value="6"/>
</dbReference>
<dbReference type="GO" id="GO:0030687">
    <property type="term" value="C:preribosome, large subunit precursor"/>
    <property type="evidence" value="ECO:0007669"/>
    <property type="project" value="TreeGrafter"/>
</dbReference>